<evidence type="ECO:0000313" key="3">
    <source>
        <dbReference type="Proteomes" id="UP000183050"/>
    </source>
</evidence>
<feature type="transmembrane region" description="Helical" evidence="1">
    <location>
        <begin position="18"/>
        <end position="41"/>
    </location>
</feature>
<organism evidence="2 3">
    <name type="scientific">Rhizobium leguminosarum</name>
    <dbReference type="NCBI Taxonomy" id="384"/>
    <lineage>
        <taxon>Bacteria</taxon>
        <taxon>Pseudomonadati</taxon>
        <taxon>Pseudomonadota</taxon>
        <taxon>Alphaproteobacteria</taxon>
        <taxon>Hyphomicrobiales</taxon>
        <taxon>Rhizobiaceae</taxon>
        <taxon>Rhizobium/Agrobacterium group</taxon>
        <taxon>Rhizobium</taxon>
    </lineage>
</organism>
<evidence type="ECO:0000313" key="2">
    <source>
        <dbReference type="EMBL" id="API52824.1"/>
    </source>
</evidence>
<keyword evidence="1" id="KW-1133">Transmembrane helix</keyword>
<evidence type="ECO:0000256" key="1">
    <source>
        <dbReference type="SAM" id="Phobius"/>
    </source>
</evidence>
<proteinExistence type="predicted"/>
<dbReference type="EMBL" id="CP018228">
    <property type="protein sequence ID" value="API52824.1"/>
    <property type="molecule type" value="Genomic_DNA"/>
</dbReference>
<keyword evidence="1" id="KW-0472">Membrane</keyword>
<gene>
    <name evidence="2" type="ORF">BMW22_15455</name>
</gene>
<dbReference type="Proteomes" id="UP000183050">
    <property type="component" value="Chromosome"/>
</dbReference>
<protein>
    <submittedName>
        <fullName evidence="2">Uncharacterized protein</fullName>
    </submittedName>
</protein>
<accession>A0A1L3ZB00</accession>
<name>A0A1L3ZB00_RHILE</name>
<sequence>MPDGIQARFDHFVGDFDFVGMAGLFFSRSFILQLQFSILSLQLRRRRFLKAGEGGFRPKLPPTP</sequence>
<dbReference type="AlphaFoldDB" id="A0A1L3ZB00"/>
<keyword evidence="1" id="KW-0812">Transmembrane</keyword>
<reference evidence="2 3" key="1">
    <citation type="submission" date="2016-11" db="EMBL/GenBank/DDBJ databases">
        <title>Rhizobium leguminosarum bv. viciae strain Vaf12 isolated from Vavilovia formosa root nodules from Russia, Dagestan.</title>
        <authorList>
            <person name="Kimeklis A."/>
        </authorList>
    </citation>
    <scope>NUCLEOTIDE SEQUENCE [LARGE SCALE GENOMIC DNA]</scope>
    <source>
        <strain evidence="2 3">Vaf-108</strain>
    </source>
</reference>